<reference evidence="1 2" key="1">
    <citation type="submission" date="2016-03" db="EMBL/GenBank/DDBJ databases">
        <authorList>
            <person name="Rimple P."/>
            <person name="Montgomery M.T."/>
            <person name="Guerrero C.A."/>
            <person name="Mavrich T.N."/>
            <person name="Pope W.H."/>
            <person name="Garlena R.A."/>
            <person name="Russell D.A."/>
            <person name="Jacobs-Sera D."/>
            <person name="Hendrix R.W."/>
            <person name="Hatfull G.F."/>
        </authorList>
    </citation>
    <scope>NUCLEOTIDE SEQUENCE [LARGE SCALE GENOMIC DNA]</scope>
</reference>
<evidence type="ECO:0000313" key="2">
    <source>
        <dbReference type="Proteomes" id="UP000229511"/>
    </source>
</evidence>
<dbReference type="EMBL" id="KU998252">
    <property type="protein sequence ID" value="ANA87241.1"/>
    <property type="molecule type" value="Genomic_DNA"/>
</dbReference>
<dbReference type="Proteomes" id="UP000229511">
    <property type="component" value="Genome"/>
</dbReference>
<name>A0A160DGU6_9CAUD</name>
<protein>
    <submittedName>
        <fullName evidence="1">Uncharacterized protein</fullName>
    </submittedName>
</protein>
<gene>
    <name evidence="1" type="primary">7</name>
    <name evidence="1" type="ORF">PBI_PATRICKSTAR_7</name>
</gene>
<proteinExistence type="predicted"/>
<evidence type="ECO:0000313" key="1">
    <source>
        <dbReference type="EMBL" id="ANA87241.1"/>
    </source>
</evidence>
<accession>A0A160DGU6</accession>
<organism evidence="1 2">
    <name type="scientific">Gordonia phage PatrickStar</name>
    <dbReference type="NCBI Taxonomy" id="1838076"/>
    <lineage>
        <taxon>Viruses</taxon>
        <taxon>Duplodnaviria</taxon>
        <taxon>Heunggongvirae</taxon>
        <taxon>Uroviricota</taxon>
        <taxon>Caudoviricetes</taxon>
        <taxon>Orchidvirus</taxon>
        <taxon>Orchidvirus orchid</taxon>
    </lineage>
</organism>
<sequence>MNISKLSFDDLLYASLCEHFRSTGVPEEYVDEKAKHLVKVANDVASQFDKKVEQ</sequence>